<dbReference type="InterPro" id="IPR025323">
    <property type="entry name" value="DUF4229"/>
</dbReference>
<accession>A0AAC9L726</accession>
<feature type="transmembrane region" description="Helical" evidence="1">
    <location>
        <begin position="40"/>
        <end position="59"/>
    </location>
</feature>
<dbReference type="KEGG" id="acad:UA74_02430"/>
<dbReference type="Proteomes" id="UP000185511">
    <property type="component" value="Chromosome"/>
</dbReference>
<proteinExistence type="predicted"/>
<gene>
    <name evidence="2" type="ORF">UA74_02430</name>
</gene>
<sequence length="96" mass="10159">MTEDTATRSTLGTDLLLYTVARLLAVAVPAAVLVLLNSPVLVALAVGLVLGLGLSLVLFRPLRARISVGLADRAARRAAARRKLEAQLRGEDERTA</sequence>
<keyword evidence="1" id="KW-1133">Transmembrane helix</keyword>
<evidence type="ECO:0000256" key="1">
    <source>
        <dbReference type="SAM" id="Phobius"/>
    </source>
</evidence>
<reference evidence="3" key="1">
    <citation type="submission" date="2016-06" db="EMBL/GenBank/DDBJ databases">
        <title>Complete genome sequence of Actinoalloteichus fjordicus DSM 46855 (=ADI127-17), type strain of the new species Actinoalloteichus fjordicus.</title>
        <authorList>
            <person name="Ruckert C."/>
            <person name="Nouioui I."/>
            <person name="Willmese J."/>
            <person name="van Wezel G."/>
            <person name="Klenk H.-P."/>
            <person name="Kalinowski J."/>
            <person name="Zotchev S.B."/>
        </authorList>
    </citation>
    <scope>NUCLEOTIDE SEQUENCE [LARGE SCALE GENOMIC DNA]</scope>
    <source>
        <strain evidence="3">ADI127-7</strain>
    </source>
</reference>
<protein>
    <submittedName>
        <fullName evidence="2">DUF4229 family protein</fullName>
    </submittedName>
</protein>
<evidence type="ECO:0000313" key="2">
    <source>
        <dbReference type="EMBL" id="APU12573.1"/>
    </source>
</evidence>
<keyword evidence="1" id="KW-0812">Transmembrane</keyword>
<name>A0AAC9L726_9PSEU</name>
<dbReference type="EMBL" id="CP016076">
    <property type="protein sequence ID" value="APU12573.1"/>
    <property type="molecule type" value="Genomic_DNA"/>
</dbReference>
<keyword evidence="1" id="KW-0472">Membrane</keyword>
<keyword evidence="3" id="KW-1185">Reference proteome</keyword>
<dbReference type="AlphaFoldDB" id="A0AAC9L726"/>
<evidence type="ECO:0000313" key="3">
    <source>
        <dbReference type="Proteomes" id="UP000185511"/>
    </source>
</evidence>
<dbReference type="Pfam" id="PF14012">
    <property type="entry name" value="DUF4229"/>
    <property type="match status" value="1"/>
</dbReference>
<feature type="transmembrane region" description="Helical" evidence="1">
    <location>
        <begin position="15"/>
        <end position="34"/>
    </location>
</feature>
<organism evidence="2 3">
    <name type="scientific">Actinoalloteichus fjordicus</name>
    <dbReference type="NCBI Taxonomy" id="1612552"/>
    <lineage>
        <taxon>Bacteria</taxon>
        <taxon>Bacillati</taxon>
        <taxon>Actinomycetota</taxon>
        <taxon>Actinomycetes</taxon>
        <taxon>Pseudonocardiales</taxon>
        <taxon>Pseudonocardiaceae</taxon>
        <taxon>Actinoalloteichus</taxon>
    </lineage>
</organism>